<proteinExistence type="predicted"/>
<evidence type="ECO:0000259" key="2">
    <source>
        <dbReference type="Pfam" id="PF13843"/>
    </source>
</evidence>
<evidence type="ECO:0000313" key="3">
    <source>
        <dbReference type="EMBL" id="KAK9693224.1"/>
    </source>
</evidence>
<dbReference type="PANTHER" id="PTHR46599">
    <property type="entry name" value="PIGGYBAC TRANSPOSABLE ELEMENT-DERIVED PROTEIN 4"/>
    <property type="match status" value="1"/>
</dbReference>
<feature type="compositionally biased region" description="Acidic residues" evidence="1">
    <location>
        <begin position="24"/>
        <end position="39"/>
    </location>
</feature>
<keyword evidence="4" id="KW-1185">Reference proteome</keyword>
<feature type="compositionally biased region" description="Basic and acidic residues" evidence="1">
    <location>
        <begin position="73"/>
        <end position="82"/>
    </location>
</feature>
<dbReference type="InterPro" id="IPR029526">
    <property type="entry name" value="PGBD"/>
</dbReference>
<dbReference type="AlphaFoldDB" id="A0AAW1ITQ6"/>
<feature type="compositionally biased region" description="Basic and acidic residues" evidence="1">
    <location>
        <begin position="91"/>
        <end position="102"/>
    </location>
</feature>
<dbReference type="Proteomes" id="UP001458880">
    <property type="component" value="Unassembled WGS sequence"/>
</dbReference>
<accession>A0AAW1ITQ6</accession>
<sequence>MARRNLTQAEIEREVERIMRGEDSDPDDFEDDGSDFEDDNLLRESESSENENEDDTVTESNVVAMEVETTRAAAEDTERVEGKSSYIIKPSDSRDTRNERKQSDSFTHIREIWEIFIEICRSSYTPSTYLTIDEQLVGFRGRCPFRIYIPNKPAKYGIKIVMLCDSSSKYMIDASPYLGKGTNTNGLPLATHFVRELTKSVQGSNRNITMDNWFTSIPLADELLKEPYSLTIIGTLRKQS</sequence>
<dbReference type="Pfam" id="PF13843">
    <property type="entry name" value="DDE_Tnp_1_7"/>
    <property type="match status" value="1"/>
</dbReference>
<dbReference type="EMBL" id="JASPKY010000548">
    <property type="protein sequence ID" value="KAK9693224.1"/>
    <property type="molecule type" value="Genomic_DNA"/>
</dbReference>
<evidence type="ECO:0000256" key="1">
    <source>
        <dbReference type="SAM" id="MobiDB-lite"/>
    </source>
</evidence>
<dbReference type="PANTHER" id="PTHR46599:SF6">
    <property type="entry name" value="DUAL SPECIFICITY PHOSPHATASE 26"/>
    <property type="match status" value="1"/>
</dbReference>
<reference evidence="3 4" key="1">
    <citation type="journal article" date="2024" name="BMC Genomics">
        <title>De novo assembly and annotation of Popillia japonica's genome with initial clues to its potential as an invasive pest.</title>
        <authorList>
            <person name="Cucini C."/>
            <person name="Boschi S."/>
            <person name="Funari R."/>
            <person name="Cardaioli E."/>
            <person name="Iannotti N."/>
            <person name="Marturano G."/>
            <person name="Paoli F."/>
            <person name="Bruttini M."/>
            <person name="Carapelli A."/>
            <person name="Frati F."/>
            <person name="Nardi F."/>
        </authorList>
    </citation>
    <scope>NUCLEOTIDE SEQUENCE [LARGE SCALE GENOMIC DNA]</scope>
    <source>
        <strain evidence="3">DMR45628</strain>
    </source>
</reference>
<protein>
    <submittedName>
        <fullName evidence="3">Transposase IS4</fullName>
    </submittedName>
</protein>
<organism evidence="3 4">
    <name type="scientific">Popillia japonica</name>
    <name type="common">Japanese beetle</name>
    <dbReference type="NCBI Taxonomy" id="7064"/>
    <lineage>
        <taxon>Eukaryota</taxon>
        <taxon>Metazoa</taxon>
        <taxon>Ecdysozoa</taxon>
        <taxon>Arthropoda</taxon>
        <taxon>Hexapoda</taxon>
        <taxon>Insecta</taxon>
        <taxon>Pterygota</taxon>
        <taxon>Neoptera</taxon>
        <taxon>Endopterygota</taxon>
        <taxon>Coleoptera</taxon>
        <taxon>Polyphaga</taxon>
        <taxon>Scarabaeiformia</taxon>
        <taxon>Scarabaeidae</taxon>
        <taxon>Rutelinae</taxon>
        <taxon>Popillia</taxon>
    </lineage>
</organism>
<evidence type="ECO:0000313" key="4">
    <source>
        <dbReference type="Proteomes" id="UP001458880"/>
    </source>
</evidence>
<feature type="region of interest" description="Disordered" evidence="1">
    <location>
        <begin position="1"/>
        <end position="102"/>
    </location>
</feature>
<name>A0AAW1ITQ6_POPJA</name>
<feature type="domain" description="PiggyBac transposable element-derived protein" evidence="2">
    <location>
        <begin position="96"/>
        <end position="239"/>
    </location>
</feature>
<feature type="compositionally biased region" description="Basic and acidic residues" evidence="1">
    <location>
        <begin position="10"/>
        <end position="23"/>
    </location>
</feature>
<gene>
    <name evidence="3" type="ORF">QE152_g34343</name>
</gene>
<feature type="compositionally biased region" description="Acidic residues" evidence="1">
    <location>
        <begin position="47"/>
        <end position="57"/>
    </location>
</feature>
<comment type="caution">
    <text evidence="3">The sequence shown here is derived from an EMBL/GenBank/DDBJ whole genome shotgun (WGS) entry which is preliminary data.</text>
</comment>